<comment type="subcellular location">
    <subcellularLocation>
        <location evidence="1">Secreted</location>
    </subcellularLocation>
</comment>
<dbReference type="EMBL" id="NIRI02000056">
    <property type="protein sequence ID" value="KAG5446741.1"/>
    <property type="molecule type" value="Genomic_DNA"/>
</dbReference>
<dbReference type="InParanoid" id="A0A419PVU0"/>
<name>A0A419PVU0_CLOSI</name>
<evidence type="ECO:0000313" key="6">
    <source>
        <dbReference type="Proteomes" id="UP000286415"/>
    </source>
</evidence>
<comment type="similarity">
    <text evidence="2">Belongs to the NPC2 family.</text>
</comment>
<proteinExistence type="inferred from homology"/>
<evidence type="ECO:0000256" key="3">
    <source>
        <dbReference type="ARBA" id="ARBA00022525"/>
    </source>
</evidence>
<keyword evidence="3" id="KW-0964">Secreted</keyword>
<comment type="caution">
    <text evidence="5">The sequence shown here is derived from an EMBL/GenBank/DDBJ whole genome shotgun (WGS) entry which is preliminary data.</text>
</comment>
<evidence type="ECO:0000256" key="1">
    <source>
        <dbReference type="ARBA" id="ARBA00004613"/>
    </source>
</evidence>
<dbReference type="STRING" id="79923.A0A419PVU0"/>
<dbReference type="InterPro" id="IPR039670">
    <property type="entry name" value="NPC2-like"/>
</dbReference>
<feature type="domain" description="MD-2-related lipid-recognition" evidence="4">
    <location>
        <begin position="144"/>
        <end position="266"/>
    </location>
</feature>
<organism evidence="5 6">
    <name type="scientific">Clonorchis sinensis</name>
    <name type="common">Chinese liver fluke</name>
    <dbReference type="NCBI Taxonomy" id="79923"/>
    <lineage>
        <taxon>Eukaryota</taxon>
        <taxon>Metazoa</taxon>
        <taxon>Spiralia</taxon>
        <taxon>Lophotrochozoa</taxon>
        <taxon>Platyhelminthes</taxon>
        <taxon>Trematoda</taxon>
        <taxon>Digenea</taxon>
        <taxon>Opisthorchiida</taxon>
        <taxon>Opisthorchiata</taxon>
        <taxon>Opisthorchiidae</taxon>
        <taxon>Clonorchis</taxon>
    </lineage>
</organism>
<dbReference type="Pfam" id="PF02221">
    <property type="entry name" value="E1_DerP2_DerF2"/>
    <property type="match status" value="1"/>
</dbReference>
<dbReference type="PANTHER" id="PTHR11306">
    <property type="entry name" value="NIEMANN PICK TYPE C2 PROTEIN NPC2-RELATED"/>
    <property type="match status" value="1"/>
</dbReference>
<protein>
    <submittedName>
        <fullName evidence="5">Phosphatidylglycerol/phosphatidylinositol transfer protein</fullName>
    </submittedName>
</protein>
<sequence>MLGTSIQMGLRKPTGDSGNLSLKWNPLVWLKVELKHDQACSINRISKPSVSLCTSTVIISEAAKSALSSLECFSKSCVAQLFNTKVLSEIVHKICPTTVSARTKGMAILRIYQVFYGTATMPVQHILLLVITFFTAAIAQGVIYKDCGSRVPVISVSVDQCGREQCILLRGGVYTFRIHFRAAGWVGSFGEVEVNGIIWGRSVPFPLGMPKICENVKPPCPIKAGEEYRYSKSIHIEYSRTPMDFPLQWKLKNGAGETMVCVEIPVRIL</sequence>
<dbReference type="AlphaFoldDB" id="A0A419PVU0"/>
<evidence type="ECO:0000313" key="5">
    <source>
        <dbReference type="EMBL" id="KAG5446741.1"/>
    </source>
</evidence>
<gene>
    <name evidence="5" type="ORF">CSKR_114198</name>
</gene>
<dbReference type="Gene3D" id="2.60.40.770">
    <property type="match status" value="1"/>
</dbReference>
<dbReference type="Proteomes" id="UP000286415">
    <property type="component" value="Unassembled WGS sequence"/>
</dbReference>
<dbReference type="GO" id="GO:0032934">
    <property type="term" value="F:sterol binding"/>
    <property type="evidence" value="ECO:0007669"/>
    <property type="project" value="InterPro"/>
</dbReference>
<evidence type="ECO:0000259" key="4">
    <source>
        <dbReference type="SMART" id="SM00737"/>
    </source>
</evidence>
<evidence type="ECO:0000256" key="2">
    <source>
        <dbReference type="ARBA" id="ARBA00006370"/>
    </source>
</evidence>
<dbReference type="SUPFAM" id="SSF81296">
    <property type="entry name" value="E set domains"/>
    <property type="match status" value="1"/>
</dbReference>
<dbReference type="SMART" id="SM00737">
    <property type="entry name" value="ML"/>
    <property type="match status" value="1"/>
</dbReference>
<dbReference type="OrthoDB" id="4937502at2759"/>
<reference evidence="5 6" key="1">
    <citation type="journal article" date="2018" name="Biotechnol. Adv.">
        <title>Improved genomic resources and new bioinformatic workflow for the carcinogenic parasite Clonorchis sinensis: Biotechnological implications.</title>
        <authorList>
            <person name="Wang D."/>
            <person name="Korhonen P.K."/>
            <person name="Gasser R.B."/>
            <person name="Young N.D."/>
        </authorList>
    </citation>
    <scope>NUCLEOTIDE SEQUENCE [LARGE SCALE GENOMIC DNA]</scope>
    <source>
        <strain evidence="5">Cs-k2</strain>
    </source>
</reference>
<dbReference type="GO" id="GO:0005576">
    <property type="term" value="C:extracellular region"/>
    <property type="evidence" value="ECO:0007669"/>
    <property type="project" value="UniProtKB-SubCell"/>
</dbReference>
<dbReference type="InterPro" id="IPR003172">
    <property type="entry name" value="ML_dom"/>
</dbReference>
<accession>A0A419PVU0</accession>
<reference evidence="5 6" key="2">
    <citation type="journal article" date="2021" name="Genomics">
        <title>High-quality reference genome for Clonorchis sinensis.</title>
        <authorList>
            <person name="Young N.D."/>
            <person name="Stroehlein A.J."/>
            <person name="Kinkar L."/>
            <person name="Wang T."/>
            <person name="Sohn W.M."/>
            <person name="Chang B.C.H."/>
            <person name="Kaur P."/>
            <person name="Weisz D."/>
            <person name="Dudchenko O."/>
            <person name="Aiden E.L."/>
            <person name="Korhonen P.K."/>
            <person name="Gasser R.B."/>
        </authorList>
    </citation>
    <scope>NUCLEOTIDE SEQUENCE [LARGE SCALE GENOMIC DNA]</scope>
    <source>
        <strain evidence="5">Cs-k2</strain>
    </source>
</reference>
<keyword evidence="6" id="KW-1185">Reference proteome</keyword>
<dbReference type="InterPro" id="IPR014756">
    <property type="entry name" value="Ig_E-set"/>
</dbReference>
<dbReference type="GO" id="GO:0015918">
    <property type="term" value="P:sterol transport"/>
    <property type="evidence" value="ECO:0007669"/>
    <property type="project" value="InterPro"/>
</dbReference>
<dbReference type="FunFam" id="2.60.40.770:FF:000001">
    <property type="entry name" value="NPC intracellular cholesterol transporter 2"/>
    <property type="match status" value="1"/>
</dbReference>
<dbReference type="PANTHER" id="PTHR11306:SF68">
    <property type="entry name" value="NPC INTRACELLULAR CHOLESTEROL TRANSPORTER 2"/>
    <property type="match status" value="1"/>
</dbReference>